<keyword evidence="1" id="KW-0479">Metal-binding</keyword>
<evidence type="ECO:0000256" key="1">
    <source>
        <dbReference type="ARBA" id="ARBA00022723"/>
    </source>
</evidence>
<name>A0A423VB47_CYTCH</name>
<dbReference type="STRING" id="252740.A0A423VB47"/>
<evidence type="ECO:0000256" key="4">
    <source>
        <dbReference type="ARBA" id="ARBA00023163"/>
    </source>
</evidence>
<evidence type="ECO:0000313" key="7">
    <source>
        <dbReference type="EMBL" id="ROV88099.1"/>
    </source>
</evidence>
<evidence type="ECO:0000256" key="3">
    <source>
        <dbReference type="ARBA" id="ARBA00023125"/>
    </source>
</evidence>
<dbReference type="GO" id="GO:0045122">
    <property type="term" value="P:aflatoxin biosynthetic process"/>
    <property type="evidence" value="ECO:0007669"/>
    <property type="project" value="InterPro"/>
</dbReference>
<dbReference type="InterPro" id="IPR013700">
    <property type="entry name" value="AflR"/>
</dbReference>
<dbReference type="GO" id="GO:0046872">
    <property type="term" value="F:metal ion binding"/>
    <property type="evidence" value="ECO:0007669"/>
    <property type="project" value="UniProtKB-KW"/>
</dbReference>
<keyword evidence="5" id="KW-0539">Nucleus</keyword>
<dbReference type="GO" id="GO:0006355">
    <property type="term" value="P:regulation of DNA-templated transcription"/>
    <property type="evidence" value="ECO:0007669"/>
    <property type="project" value="InterPro"/>
</dbReference>
<reference evidence="7 8" key="1">
    <citation type="submission" date="2015-09" db="EMBL/GenBank/DDBJ databases">
        <title>Host preference determinants of Valsa canker pathogens revealed by comparative genomics.</title>
        <authorList>
            <person name="Yin Z."/>
            <person name="Huang L."/>
        </authorList>
    </citation>
    <scope>NUCLEOTIDE SEQUENCE [LARGE SCALE GENOMIC DNA]</scope>
    <source>
        <strain evidence="7 8">YSFL</strain>
    </source>
</reference>
<keyword evidence="2" id="KW-0805">Transcription regulation</keyword>
<dbReference type="Pfam" id="PF08493">
    <property type="entry name" value="AflR"/>
    <property type="match status" value="1"/>
</dbReference>
<protein>
    <recommendedName>
        <fullName evidence="6">Aflatoxin regulatory protein domain-containing protein</fullName>
    </recommendedName>
</protein>
<keyword evidence="4" id="KW-0804">Transcription</keyword>
<evidence type="ECO:0000313" key="8">
    <source>
        <dbReference type="Proteomes" id="UP000284375"/>
    </source>
</evidence>
<comment type="caution">
    <text evidence="7">The sequence shown here is derived from an EMBL/GenBank/DDBJ whole genome shotgun (WGS) entry which is preliminary data.</text>
</comment>
<gene>
    <name evidence="7" type="ORF">VSDG_09380</name>
</gene>
<keyword evidence="3" id="KW-0238">DNA-binding</keyword>
<accession>A0A423VB47</accession>
<evidence type="ECO:0000259" key="6">
    <source>
        <dbReference type="Pfam" id="PF08493"/>
    </source>
</evidence>
<sequence length="288" mass="31704">MVSPEGSADAIAWFQELSDPEPFRLESLDEMAQEWLARTPFSTEDNDVPAAYATAATSSSTGPHVQPCQNPQGSCIILATSFLKSIHAHAPSCVMGIKADRQPQQRVLCAVDDVLSTTQRASRILRGIVQCRCHDSPQLQLLVTVICSEAIAWYRRIIATYNSGNSSATSMDGEGDSLQPENERIPLQRRPICIGKHHFEGHIEATLIGQVVSSRLQELERIIGDVAWKTSPWSQRMMGSVVGEDGGSSEMQLDRVHTRMNGFLNDQLNAARRELTSTMTISSDHNQS</sequence>
<dbReference type="OrthoDB" id="2740448at2759"/>
<dbReference type="GO" id="GO:0005634">
    <property type="term" value="C:nucleus"/>
    <property type="evidence" value="ECO:0007669"/>
    <property type="project" value="InterPro"/>
</dbReference>
<dbReference type="EMBL" id="LJZO01000071">
    <property type="protein sequence ID" value="ROV88099.1"/>
    <property type="molecule type" value="Genomic_DNA"/>
</dbReference>
<organism evidence="7 8">
    <name type="scientific">Cytospora chrysosperma</name>
    <name type="common">Cytospora canker fungus</name>
    <name type="synonym">Sphaeria chrysosperma</name>
    <dbReference type="NCBI Taxonomy" id="252740"/>
    <lineage>
        <taxon>Eukaryota</taxon>
        <taxon>Fungi</taxon>
        <taxon>Dikarya</taxon>
        <taxon>Ascomycota</taxon>
        <taxon>Pezizomycotina</taxon>
        <taxon>Sordariomycetes</taxon>
        <taxon>Sordariomycetidae</taxon>
        <taxon>Diaporthales</taxon>
        <taxon>Cytosporaceae</taxon>
        <taxon>Cytospora</taxon>
    </lineage>
</organism>
<proteinExistence type="predicted"/>
<dbReference type="GO" id="GO:0003677">
    <property type="term" value="F:DNA binding"/>
    <property type="evidence" value="ECO:0007669"/>
    <property type="project" value="UniProtKB-KW"/>
</dbReference>
<evidence type="ECO:0000256" key="5">
    <source>
        <dbReference type="ARBA" id="ARBA00023242"/>
    </source>
</evidence>
<feature type="domain" description="Aflatoxin regulatory protein" evidence="6">
    <location>
        <begin position="72"/>
        <end position="168"/>
    </location>
</feature>
<dbReference type="Proteomes" id="UP000284375">
    <property type="component" value="Unassembled WGS sequence"/>
</dbReference>
<keyword evidence="8" id="KW-1185">Reference proteome</keyword>
<dbReference type="AlphaFoldDB" id="A0A423VB47"/>
<evidence type="ECO:0000256" key="2">
    <source>
        <dbReference type="ARBA" id="ARBA00023015"/>
    </source>
</evidence>